<gene>
    <name evidence="1" type="ORF">MM415B03413_0007</name>
</gene>
<evidence type="ECO:0000313" key="1">
    <source>
        <dbReference type="EMBL" id="QJA91264.1"/>
    </source>
</evidence>
<name>A0A6M3LD08_9ZZZZ</name>
<proteinExistence type="predicted"/>
<sequence length="57" mass="6714">MATGDEILAWKKAIAEMPREEITDCPEDGWPIQKLPDGTYWCEFCGWHWPLRIRKHG</sequence>
<organism evidence="1">
    <name type="scientific">viral metagenome</name>
    <dbReference type="NCBI Taxonomy" id="1070528"/>
    <lineage>
        <taxon>unclassified sequences</taxon>
        <taxon>metagenomes</taxon>
        <taxon>organismal metagenomes</taxon>
    </lineage>
</organism>
<accession>A0A6M3LD08</accession>
<dbReference type="AlphaFoldDB" id="A0A6M3LD08"/>
<protein>
    <submittedName>
        <fullName evidence="1">Uncharacterized protein</fullName>
    </submittedName>
</protein>
<dbReference type="EMBL" id="MT142974">
    <property type="protein sequence ID" value="QJA91264.1"/>
    <property type="molecule type" value="Genomic_DNA"/>
</dbReference>
<reference evidence="1" key="1">
    <citation type="submission" date="2020-03" db="EMBL/GenBank/DDBJ databases">
        <title>The deep terrestrial virosphere.</title>
        <authorList>
            <person name="Holmfeldt K."/>
            <person name="Nilsson E."/>
            <person name="Simone D."/>
            <person name="Lopez-Fernandez M."/>
            <person name="Wu X."/>
            <person name="de Brujin I."/>
            <person name="Lundin D."/>
            <person name="Andersson A."/>
            <person name="Bertilsson S."/>
            <person name="Dopson M."/>
        </authorList>
    </citation>
    <scope>NUCLEOTIDE SEQUENCE</scope>
    <source>
        <strain evidence="1">MM415B03413</strain>
    </source>
</reference>